<evidence type="ECO:0000313" key="2">
    <source>
        <dbReference type="Proteomes" id="UP000559808"/>
    </source>
</evidence>
<proteinExistence type="predicted"/>
<organism evidence="1 2">
    <name type="scientific">Campylobacter lari</name>
    <dbReference type="NCBI Taxonomy" id="201"/>
    <lineage>
        <taxon>Bacteria</taxon>
        <taxon>Pseudomonadati</taxon>
        <taxon>Campylobacterota</taxon>
        <taxon>Epsilonproteobacteria</taxon>
        <taxon>Campylobacterales</taxon>
        <taxon>Campylobacteraceae</taxon>
        <taxon>Campylobacter</taxon>
    </lineage>
</organism>
<gene>
    <name evidence="1" type="ORF">YZ34_01690</name>
</gene>
<reference evidence="1 2" key="1">
    <citation type="submission" date="2018-05" db="EMBL/GenBank/DDBJ databases">
        <authorList>
            <consortium name="PulseNet: The National Subtyping Network for Foodborne Disease Surveillance"/>
            <person name="Tarr C.L."/>
            <person name="Trees E."/>
            <person name="Katz L.S."/>
            <person name="Carleton-Romer H.A."/>
            <person name="Stroika S."/>
            <person name="Kucerova Z."/>
            <person name="Roache K.F."/>
            <person name="Sabol A.L."/>
            <person name="Besser J."/>
            <person name="Gerner-Smidt P."/>
        </authorList>
    </citation>
    <scope>NUCLEOTIDE SEQUENCE [LARGE SCALE GENOMIC DNA]</scope>
    <source>
        <strain evidence="1 2">D6489</strain>
    </source>
</reference>
<protein>
    <submittedName>
        <fullName evidence="1">Galactosyltransferase</fullName>
    </submittedName>
</protein>
<dbReference type="Proteomes" id="UP000559808">
    <property type="component" value="Unassembled WGS sequence"/>
</dbReference>
<accession>A0A7U7W322</accession>
<keyword evidence="1" id="KW-0328">Glycosyltransferase</keyword>
<dbReference type="GO" id="GO:0016757">
    <property type="term" value="F:glycosyltransferase activity"/>
    <property type="evidence" value="ECO:0007669"/>
    <property type="project" value="UniProtKB-KW"/>
</dbReference>
<comment type="caution">
    <text evidence="1">The sequence shown here is derived from an EMBL/GenBank/DDBJ whole genome shotgun (WGS) entry which is preliminary data.</text>
</comment>
<dbReference type="EMBL" id="AABOWU010000003">
    <property type="protein sequence ID" value="EAI3913723.1"/>
    <property type="molecule type" value="Genomic_DNA"/>
</dbReference>
<evidence type="ECO:0000313" key="1">
    <source>
        <dbReference type="EMBL" id="EAI3913723.1"/>
    </source>
</evidence>
<sequence length="366" mass="43652">MKRLAICLYGHCRTFELTYQNFFKFVVDENKLDGYEVDIFFHTWDLYHDSFGSWHKHNSFFNKIPLDETEKQKLYNIYKPKSFLIEHLLEGEHGCNVSLDKVNAIREKYSKENKIHYEYILYTRMDVMFLYSFKINLFLQSYNHVELQNITPKDNEKFLFVANNAFTRFKILDPRYPNEGDLLWFSNFSSKRPHLENDCNIVFIDYRIHNHCYISRANILSEENIWRRIDEQQKHIEYCNTLLRKKDLLLSFQTKYGTAKTRIQNQLSYKLGQAMILNSKSILGYLIMPMALLSIMISHKQEQKNYQEKIKKDPSLKLPPLEDYPDYQEALKLKNHLSYKLGQALIQANKTWYGGGISNCYLKLGS</sequence>
<keyword evidence="1" id="KW-0808">Transferase</keyword>
<name>A0A7U7W322_CAMLA</name>
<dbReference type="AlphaFoldDB" id="A0A7U7W322"/>